<gene>
    <name evidence="13" type="ORF">GCM10025862_07850</name>
</gene>
<dbReference type="RefSeq" id="WP_241443225.1">
    <property type="nucleotide sequence ID" value="NZ_BSUJ01000001.1"/>
</dbReference>
<dbReference type="Gene3D" id="3.40.50.300">
    <property type="entry name" value="P-loop containing nucleotide triphosphate hydrolases"/>
    <property type="match status" value="1"/>
</dbReference>
<keyword evidence="6 10" id="KW-0067">ATP-binding</keyword>
<feature type="compositionally biased region" description="Low complexity" evidence="11">
    <location>
        <begin position="305"/>
        <end position="317"/>
    </location>
</feature>
<dbReference type="EMBL" id="BSUJ01000001">
    <property type="protein sequence ID" value="GMA18764.1"/>
    <property type="molecule type" value="Genomic_DNA"/>
</dbReference>
<keyword evidence="7" id="KW-1278">Translocase</keyword>
<dbReference type="InterPro" id="IPR015856">
    <property type="entry name" value="ABC_transpr_CbiO/EcfA_su"/>
</dbReference>
<dbReference type="PROSITE" id="PS50893">
    <property type="entry name" value="ABC_TRANSPORTER_2"/>
    <property type="match status" value="1"/>
</dbReference>
<evidence type="ECO:0000256" key="4">
    <source>
        <dbReference type="ARBA" id="ARBA00022475"/>
    </source>
</evidence>
<dbReference type="PANTHER" id="PTHR43553:SF24">
    <property type="entry name" value="ENERGY-COUPLING FACTOR TRANSPORTER ATP-BINDING PROTEIN ECFA1"/>
    <property type="match status" value="1"/>
</dbReference>
<keyword evidence="3 10" id="KW-0813">Transport</keyword>
<dbReference type="NCBIfam" id="TIGR01166">
    <property type="entry name" value="cbiO"/>
    <property type="match status" value="1"/>
</dbReference>
<sequence length="324" mass="34061">MSTGARPTHDDAPLLDPELRDDVRLAAQGVVAGYPGAEPVLRGADLTITAGRRVALLGANGSGKTTILRCLAGSHQPSAGRVLVDGAVLRHDRSGLRRHRQRVQLVLQDPDDQLFSADVTQDVSFGPMNLGLGVDEVRERVDEALDLLGITHLAERPTHQLSFGERKRAATAGAVAMRPAVLLLDEPTAGLDPVGVEEMLAALTRLEDHGTTVLLATHDVDLALAWAHEAAVVQGGTLVQGPADQVLADADLVASARLRRPWVLDVQAALHGRGLLTAGTRPRDFDTLLGALAPPQTGPPPQTGTPPLTTPALTSPPLTTPRPS</sequence>
<evidence type="ECO:0000256" key="2">
    <source>
        <dbReference type="ARBA" id="ARBA00005417"/>
    </source>
</evidence>
<comment type="similarity">
    <text evidence="2 10">Belongs to the ABC transporter superfamily.</text>
</comment>
<comment type="function">
    <text evidence="9">Probably part of an ABC transporter complex. Responsible for energy coupling to the transport system.</text>
</comment>
<keyword evidence="14" id="KW-1185">Reference proteome</keyword>
<dbReference type="InterPro" id="IPR027417">
    <property type="entry name" value="P-loop_NTPase"/>
</dbReference>
<dbReference type="InterPro" id="IPR003593">
    <property type="entry name" value="AAA+_ATPase"/>
</dbReference>
<evidence type="ECO:0000256" key="1">
    <source>
        <dbReference type="ARBA" id="ARBA00004202"/>
    </source>
</evidence>
<evidence type="ECO:0000259" key="12">
    <source>
        <dbReference type="PROSITE" id="PS50893"/>
    </source>
</evidence>
<dbReference type="SUPFAM" id="SSF52540">
    <property type="entry name" value="P-loop containing nucleoside triphosphate hydrolases"/>
    <property type="match status" value="1"/>
</dbReference>
<dbReference type="PANTHER" id="PTHR43553">
    <property type="entry name" value="HEAVY METAL TRANSPORTER"/>
    <property type="match status" value="1"/>
</dbReference>
<keyword evidence="5 10" id="KW-0547">Nucleotide-binding</keyword>
<evidence type="ECO:0000313" key="14">
    <source>
        <dbReference type="Proteomes" id="UP001157109"/>
    </source>
</evidence>
<accession>A0ABQ6HM37</accession>
<comment type="subcellular location">
    <subcellularLocation>
        <location evidence="1 10">Cell membrane</location>
        <topology evidence="1 10">Peripheral membrane protein</topology>
    </subcellularLocation>
</comment>
<evidence type="ECO:0000256" key="10">
    <source>
        <dbReference type="RuleBase" id="RU364103"/>
    </source>
</evidence>
<protein>
    <recommendedName>
        <fullName evidence="10">ABC transporter ATP-binding protein</fullName>
    </recommendedName>
</protein>
<evidence type="ECO:0000256" key="6">
    <source>
        <dbReference type="ARBA" id="ARBA00022840"/>
    </source>
</evidence>
<evidence type="ECO:0000256" key="9">
    <source>
        <dbReference type="ARBA" id="ARBA00025157"/>
    </source>
</evidence>
<evidence type="ECO:0000256" key="7">
    <source>
        <dbReference type="ARBA" id="ARBA00022967"/>
    </source>
</evidence>
<proteinExistence type="inferred from homology"/>
<dbReference type="SMART" id="SM00382">
    <property type="entry name" value="AAA"/>
    <property type="match status" value="1"/>
</dbReference>
<dbReference type="InterPro" id="IPR050095">
    <property type="entry name" value="ECF_ABC_transporter_ATP-bd"/>
</dbReference>
<name>A0ABQ6HM37_9MICO</name>
<dbReference type="GO" id="GO:0005524">
    <property type="term" value="F:ATP binding"/>
    <property type="evidence" value="ECO:0007669"/>
    <property type="project" value="UniProtKB-KW"/>
</dbReference>
<organism evidence="13 14">
    <name type="scientific">Arsenicicoccus piscis</name>
    <dbReference type="NCBI Taxonomy" id="673954"/>
    <lineage>
        <taxon>Bacteria</taxon>
        <taxon>Bacillati</taxon>
        <taxon>Actinomycetota</taxon>
        <taxon>Actinomycetes</taxon>
        <taxon>Micrococcales</taxon>
        <taxon>Intrasporangiaceae</taxon>
        <taxon>Arsenicicoccus</taxon>
    </lineage>
</organism>
<dbReference type="Proteomes" id="UP001157109">
    <property type="component" value="Unassembled WGS sequence"/>
</dbReference>
<dbReference type="InterPro" id="IPR003439">
    <property type="entry name" value="ABC_transporter-like_ATP-bd"/>
</dbReference>
<feature type="region of interest" description="Disordered" evidence="11">
    <location>
        <begin position="286"/>
        <end position="324"/>
    </location>
</feature>
<dbReference type="InterPro" id="IPR005876">
    <property type="entry name" value="Co_trans_ATP-bd"/>
</dbReference>
<comment type="function">
    <text evidence="10">Part of an ABC transporter complex. Responsible for energy coupling to the transport system.</text>
</comment>
<reference evidence="14" key="1">
    <citation type="journal article" date="2019" name="Int. J. Syst. Evol. Microbiol.">
        <title>The Global Catalogue of Microorganisms (GCM) 10K type strain sequencing project: providing services to taxonomists for standard genome sequencing and annotation.</title>
        <authorList>
            <consortium name="The Broad Institute Genomics Platform"/>
            <consortium name="The Broad Institute Genome Sequencing Center for Infectious Disease"/>
            <person name="Wu L."/>
            <person name="Ma J."/>
        </authorList>
    </citation>
    <scope>NUCLEOTIDE SEQUENCE [LARGE SCALE GENOMIC DNA]</scope>
    <source>
        <strain evidence="14">NBRC 105830</strain>
    </source>
</reference>
<evidence type="ECO:0000256" key="8">
    <source>
        <dbReference type="ARBA" id="ARBA00023136"/>
    </source>
</evidence>
<dbReference type="CDD" id="cd03225">
    <property type="entry name" value="ABC_cobalt_CbiO_domain1"/>
    <property type="match status" value="1"/>
</dbReference>
<evidence type="ECO:0000256" key="3">
    <source>
        <dbReference type="ARBA" id="ARBA00022448"/>
    </source>
</evidence>
<keyword evidence="8 10" id="KW-0472">Membrane</keyword>
<evidence type="ECO:0000256" key="11">
    <source>
        <dbReference type="SAM" id="MobiDB-lite"/>
    </source>
</evidence>
<dbReference type="Pfam" id="PF00005">
    <property type="entry name" value="ABC_tran"/>
    <property type="match status" value="1"/>
</dbReference>
<keyword evidence="4 10" id="KW-1003">Cell membrane</keyword>
<comment type="caution">
    <text evidence="13">The sequence shown here is derived from an EMBL/GenBank/DDBJ whole genome shotgun (WGS) entry which is preliminary data.</text>
</comment>
<evidence type="ECO:0000313" key="13">
    <source>
        <dbReference type="EMBL" id="GMA18764.1"/>
    </source>
</evidence>
<evidence type="ECO:0000256" key="5">
    <source>
        <dbReference type="ARBA" id="ARBA00022741"/>
    </source>
</evidence>
<feature type="domain" description="ABC transporter" evidence="12">
    <location>
        <begin position="25"/>
        <end position="260"/>
    </location>
</feature>